<accession>A0A8J4H9M2</accession>
<gene>
    <name evidence="2" type="ORF">ENY07_04020</name>
</gene>
<dbReference type="InterPro" id="IPR011104">
    <property type="entry name" value="Hpr_kin/Pase_C"/>
</dbReference>
<dbReference type="GO" id="GO:0006109">
    <property type="term" value="P:regulation of carbohydrate metabolic process"/>
    <property type="evidence" value="ECO:0007669"/>
    <property type="project" value="InterPro"/>
</dbReference>
<dbReference type="GO" id="GO:0000155">
    <property type="term" value="F:phosphorelay sensor kinase activity"/>
    <property type="evidence" value="ECO:0007669"/>
    <property type="project" value="InterPro"/>
</dbReference>
<evidence type="ECO:0000313" key="2">
    <source>
        <dbReference type="EMBL" id="HGC42379.1"/>
    </source>
</evidence>
<name>A0A8J4H9M2_9PROT</name>
<dbReference type="GO" id="GO:0005524">
    <property type="term" value="F:ATP binding"/>
    <property type="evidence" value="ECO:0007669"/>
    <property type="project" value="InterPro"/>
</dbReference>
<feature type="domain" description="HPr kinase/phosphorylase C-terminal" evidence="1">
    <location>
        <begin position="6"/>
        <end position="75"/>
    </location>
</feature>
<protein>
    <recommendedName>
        <fullName evidence="1">HPr kinase/phosphorylase C-terminal domain-containing protein</fullName>
    </recommendedName>
</protein>
<dbReference type="EMBL" id="DTQM01000079">
    <property type="protein sequence ID" value="HGC42379.1"/>
    <property type="molecule type" value="Genomic_DNA"/>
</dbReference>
<sequence length="149" mass="15478">MRFAGQIHASCVAREGEGVLLLGPSGVGKSDLALRLIDRGFCLIADDRVDIADGIARAPSRLAGLLEVRGLGIFHLPWRVEAQLVLAVELAPPSERLPAPRRHAVLDLPLVLLEPGGASAAFRVALALEAAMGRVACHAGALAGARDAA</sequence>
<dbReference type="Pfam" id="PF07475">
    <property type="entry name" value="Hpr_kinase_C"/>
    <property type="match status" value="1"/>
</dbReference>
<proteinExistence type="predicted"/>
<comment type="caution">
    <text evidence="2">The sequence shown here is derived from an EMBL/GenBank/DDBJ whole genome shotgun (WGS) entry which is preliminary data.</text>
</comment>
<dbReference type="CDD" id="cd01918">
    <property type="entry name" value="HprK_C"/>
    <property type="match status" value="1"/>
</dbReference>
<dbReference type="Gene3D" id="3.40.50.300">
    <property type="entry name" value="P-loop containing nucleotide triphosphate hydrolases"/>
    <property type="match status" value="1"/>
</dbReference>
<organism evidence="2">
    <name type="scientific">Acidicaldus sp</name>
    <dbReference type="NCBI Taxonomy" id="1872105"/>
    <lineage>
        <taxon>Bacteria</taxon>
        <taxon>Pseudomonadati</taxon>
        <taxon>Pseudomonadota</taxon>
        <taxon>Alphaproteobacteria</taxon>
        <taxon>Acetobacterales</taxon>
        <taxon>Acetobacteraceae</taxon>
        <taxon>Acidicaldus</taxon>
    </lineage>
</organism>
<dbReference type="InterPro" id="IPR027417">
    <property type="entry name" value="P-loop_NTPase"/>
</dbReference>
<dbReference type="SUPFAM" id="SSF53795">
    <property type="entry name" value="PEP carboxykinase-like"/>
    <property type="match status" value="1"/>
</dbReference>
<reference evidence="2" key="1">
    <citation type="journal article" date="2020" name="mSystems">
        <title>Genome- and Community-Level Interaction Insights into Carbon Utilization and Element Cycling Functions of Hydrothermarchaeota in Hydrothermal Sediment.</title>
        <authorList>
            <person name="Zhou Z."/>
            <person name="Liu Y."/>
            <person name="Xu W."/>
            <person name="Pan J."/>
            <person name="Luo Z.H."/>
            <person name="Li M."/>
        </authorList>
    </citation>
    <scope>NUCLEOTIDE SEQUENCE</scope>
    <source>
        <strain evidence="2">SpSt-997</strain>
    </source>
</reference>
<evidence type="ECO:0000259" key="1">
    <source>
        <dbReference type="Pfam" id="PF07475"/>
    </source>
</evidence>
<dbReference type="AlphaFoldDB" id="A0A8J4H9M2"/>